<protein>
    <recommendedName>
        <fullName evidence="3">DNA-3-methyladenine glycosylase II</fullName>
        <ecNumber evidence="3">3.2.2.21</ecNumber>
    </recommendedName>
</protein>
<dbReference type="GO" id="GO:0008270">
    <property type="term" value="F:zinc ion binding"/>
    <property type="evidence" value="ECO:0007669"/>
    <property type="project" value="InterPro"/>
</dbReference>
<dbReference type="InterPro" id="IPR035451">
    <property type="entry name" value="Ada-like_dom_sf"/>
</dbReference>
<evidence type="ECO:0000259" key="14">
    <source>
        <dbReference type="PROSITE" id="PS01124"/>
    </source>
</evidence>
<dbReference type="RefSeq" id="WP_215627756.1">
    <property type="nucleotide sequence ID" value="NZ_CP067089.2"/>
</dbReference>
<dbReference type="EC" id="3.2.2.21" evidence="3"/>
<keyword evidence="10" id="KW-0238">DNA-binding</keyword>
<dbReference type="Gene3D" id="1.10.1670.10">
    <property type="entry name" value="Helix-hairpin-Helix base-excision DNA repair enzymes (C-terminal)"/>
    <property type="match status" value="1"/>
</dbReference>
<dbReference type="PROSITE" id="PS01124">
    <property type="entry name" value="HTH_ARAC_FAMILY_2"/>
    <property type="match status" value="1"/>
</dbReference>
<evidence type="ECO:0000256" key="6">
    <source>
        <dbReference type="ARBA" id="ARBA00022723"/>
    </source>
</evidence>
<dbReference type="KEGG" id="bhc:JFL75_05930"/>
<dbReference type="GO" id="GO:0003700">
    <property type="term" value="F:DNA-binding transcription factor activity"/>
    <property type="evidence" value="ECO:0007669"/>
    <property type="project" value="InterPro"/>
</dbReference>
<gene>
    <name evidence="15" type="ORF">JFL75_05930</name>
</gene>
<dbReference type="Gene3D" id="3.40.10.10">
    <property type="entry name" value="DNA Methylphosphotriester Repair Domain"/>
    <property type="match status" value="1"/>
</dbReference>
<name>A0A7T7XQ61_9SPIR</name>
<keyword evidence="8" id="KW-0862">Zinc</keyword>
<keyword evidence="4" id="KW-0489">Methyltransferase</keyword>
<dbReference type="SUPFAM" id="SSF57884">
    <property type="entry name" value="Ada DNA repair protein, N-terminal domain (N-Ada 10)"/>
    <property type="match status" value="1"/>
</dbReference>
<evidence type="ECO:0000256" key="7">
    <source>
        <dbReference type="ARBA" id="ARBA00022763"/>
    </source>
</evidence>
<dbReference type="InterPro" id="IPR003265">
    <property type="entry name" value="HhH-GPD_domain"/>
</dbReference>
<dbReference type="GO" id="GO:0005737">
    <property type="term" value="C:cytoplasm"/>
    <property type="evidence" value="ECO:0007669"/>
    <property type="project" value="TreeGrafter"/>
</dbReference>
<dbReference type="Pfam" id="PF02805">
    <property type="entry name" value="Ada_Zn_binding"/>
    <property type="match status" value="1"/>
</dbReference>
<dbReference type="Proteomes" id="UP000595917">
    <property type="component" value="Chromosome"/>
</dbReference>
<dbReference type="InterPro" id="IPR010316">
    <property type="entry name" value="AlkA_N"/>
</dbReference>
<proteinExistence type="predicted"/>
<dbReference type="Gene3D" id="1.10.340.30">
    <property type="entry name" value="Hypothetical protein, domain 2"/>
    <property type="match status" value="1"/>
</dbReference>
<dbReference type="GO" id="GO:0032259">
    <property type="term" value="P:methylation"/>
    <property type="evidence" value="ECO:0007669"/>
    <property type="project" value="UniProtKB-KW"/>
</dbReference>
<accession>A0A7T7XQ61</accession>
<dbReference type="InterPro" id="IPR018060">
    <property type="entry name" value="HTH_AraC"/>
</dbReference>
<dbReference type="InterPro" id="IPR051912">
    <property type="entry name" value="Alkylbase_DNA_Glycosylase/TA"/>
</dbReference>
<evidence type="ECO:0000313" key="15">
    <source>
        <dbReference type="EMBL" id="QQO10452.1"/>
    </source>
</evidence>
<dbReference type="PANTHER" id="PTHR43003:SF13">
    <property type="entry name" value="DNA-3-METHYLADENINE GLYCOSYLASE 2"/>
    <property type="match status" value="1"/>
</dbReference>
<evidence type="ECO:0000313" key="16">
    <source>
        <dbReference type="Proteomes" id="UP000595917"/>
    </source>
</evidence>
<dbReference type="InterPro" id="IPR018062">
    <property type="entry name" value="HTH_AraC-typ_CS"/>
</dbReference>
<dbReference type="Pfam" id="PF12833">
    <property type="entry name" value="HTH_18"/>
    <property type="match status" value="1"/>
</dbReference>
<evidence type="ECO:0000256" key="1">
    <source>
        <dbReference type="ARBA" id="ARBA00000086"/>
    </source>
</evidence>
<dbReference type="InterPro" id="IPR004026">
    <property type="entry name" value="Ada_DNA_repair_Zn-bd"/>
</dbReference>
<dbReference type="Gene3D" id="3.30.310.20">
    <property type="entry name" value="DNA-3-methyladenine glycosylase AlkA, N-terminal domain"/>
    <property type="match status" value="1"/>
</dbReference>
<dbReference type="GO" id="GO:0032131">
    <property type="term" value="F:alkylated DNA binding"/>
    <property type="evidence" value="ECO:0007669"/>
    <property type="project" value="TreeGrafter"/>
</dbReference>
<dbReference type="CDD" id="cd00056">
    <property type="entry name" value="ENDO3c"/>
    <property type="match status" value="1"/>
</dbReference>
<evidence type="ECO:0000256" key="10">
    <source>
        <dbReference type="ARBA" id="ARBA00023125"/>
    </source>
</evidence>
<dbReference type="GO" id="GO:0043916">
    <property type="term" value="F:DNA-7-methylguanine glycosylase activity"/>
    <property type="evidence" value="ECO:0007669"/>
    <property type="project" value="TreeGrafter"/>
</dbReference>
<evidence type="ECO:0000256" key="2">
    <source>
        <dbReference type="ARBA" id="ARBA00001947"/>
    </source>
</evidence>
<dbReference type="PANTHER" id="PTHR43003">
    <property type="entry name" value="DNA-3-METHYLADENINE GLYCOSYLASE"/>
    <property type="match status" value="1"/>
</dbReference>
<keyword evidence="9" id="KW-0805">Transcription regulation</keyword>
<dbReference type="Pfam" id="PF06029">
    <property type="entry name" value="AlkA_N"/>
    <property type="match status" value="1"/>
</dbReference>
<evidence type="ECO:0000256" key="11">
    <source>
        <dbReference type="ARBA" id="ARBA00023159"/>
    </source>
</evidence>
<evidence type="ECO:0000256" key="8">
    <source>
        <dbReference type="ARBA" id="ARBA00022833"/>
    </source>
</evidence>
<reference evidence="15" key="1">
    <citation type="submission" date="2021-01" db="EMBL/GenBank/DDBJ databases">
        <title>Description of Breznakiella homolactica.</title>
        <authorList>
            <person name="Song Y."/>
            <person name="Brune A."/>
        </authorList>
    </citation>
    <scope>NUCLEOTIDE SEQUENCE</scope>
    <source>
        <strain evidence="15">RmG30</strain>
    </source>
</reference>
<dbReference type="AlphaFoldDB" id="A0A7T7XQ61"/>
<organism evidence="15 16">
    <name type="scientific">Breznakiella homolactica</name>
    <dbReference type="NCBI Taxonomy" id="2798577"/>
    <lineage>
        <taxon>Bacteria</taxon>
        <taxon>Pseudomonadati</taxon>
        <taxon>Spirochaetota</taxon>
        <taxon>Spirochaetia</taxon>
        <taxon>Spirochaetales</taxon>
        <taxon>Breznakiellaceae</taxon>
        <taxon>Breznakiella</taxon>
    </lineage>
</organism>
<evidence type="ECO:0000256" key="3">
    <source>
        <dbReference type="ARBA" id="ARBA00012000"/>
    </source>
</evidence>
<dbReference type="SUPFAM" id="SSF55945">
    <property type="entry name" value="TATA-box binding protein-like"/>
    <property type="match status" value="1"/>
</dbReference>
<keyword evidence="12" id="KW-0804">Transcription</keyword>
<dbReference type="InterPro" id="IPR011257">
    <property type="entry name" value="DNA_glycosylase"/>
</dbReference>
<dbReference type="PROSITE" id="PS00041">
    <property type="entry name" value="HTH_ARAC_FAMILY_1"/>
    <property type="match status" value="1"/>
</dbReference>
<dbReference type="SMART" id="SM00478">
    <property type="entry name" value="ENDO3c"/>
    <property type="match status" value="1"/>
</dbReference>
<keyword evidence="11" id="KW-0010">Activator</keyword>
<keyword evidence="13" id="KW-0234">DNA repair</keyword>
<dbReference type="GO" id="GO:0006307">
    <property type="term" value="P:DNA alkylation repair"/>
    <property type="evidence" value="ECO:0007669"/>
    <property type="project" value="TreeGrafter"/>
</dbReference>
<keyword evidence="5" id="KW-0808">Transferase</keyword>
<evidence type="ECO:0000256" key="5">
    <source>
        <dbReference type="ARBA" id="ARBA00022679"/>
    </source>
</evidence>
<dbReference type="EMBL" id="CP067089">
    <property type="protein sequence ID" value="QQO10452.1"/>
    <property type="molecule type" value="Genomic_DNA"/>
</dbReference>
<dbReference type="SMART" id="SM00342">
    <property type="entry name" value="HTH_ARAC"/>
    <property type="match status" value="1"/>
</dbReference>
<dbReference type="GO" id="GO:0006285">
    <property type="term" value="P:base-excision repair, AP site formation"/>
    <property type="evidence" value="ECO:0007669"/>
    <property type="project" value="TreeGrafter"/>
</dbReference>
<comment type="catalytic activity">
    <reaction evidence="1">
        <text>Hydrolysis of alkylated DNA, releasing 3-methyladenine, 3-methylguanine, 7-methylguanine and 7-methyladenine.</text>
        <dbReference type="EC" id="3.2.2.21"/>
    </reaction>
</comment>
<dbReference type="Gene3D" id="1.10.10.60">
    <property type="entry name" value="Homeodomain-like"/>
    <property type="match status" value="2"/>
</dbReference>
<dbReference type="GO" id="GO:0043565">
    <property type="term" value="F:sequence-specific DNA binding"/>
    <property type="evidence" value="ECO:0007669"/>
    <property type="project" value="InterPro"/>
</dbReference>
<dbReference type="SUPFAM" id="SSF46689">
    <property type="entry name" value="Homeodomain-like"/>
    <property type="match status" value="2"/>
</dbReference>
<dbReference type="InterPro" id="IPR037046">
    <property type="entry name" value="AlkA_N_sf"/>
</dbReference>
<evidence type="ECO:0000256" key="13">
    <source>
        <dbReference type="ARBA" id="ARBA00023204"/>
    </source>
</evidence>
<dbReference type="GO" id="GO:0008725">
    <property type="term" value="F:DNA-3-methyladenine glycosylase activity"/>
    <property type="evidence" value="ECO:0007669"/>
    <property type="project" value="TreeGrafter"/>
</dbReference>
<dbReference type="GO" id="GO:0032993">
    <property type="term" value="C:protein-DNA complex"/>
    <property type="evidence" value="ECO:0007669"/>
    <property type="project" value="TreeGrafter"/>
</dbReference>
<keyword evidence="7" id="KW-0227">DNA damage</keyword>
<keyword evidence="6" id="KW-0479">Metal-binding</keyword>
<dbReference type="InterPro" id="IPR009057">
    <property type="entry name" value="Homeodomain-like_sf"/>
</dbReference>
<dbReference type="InterPro" id="IPR023170">
    <property type="entry name" value="HhH_base_excis_C"/>
</dbReference>
<evidence type="ECO:0000256" key="12">
    <source>
        <dbReference type="ARBA" id="ARBA00023163"/>
    </source>
</evidence>
<dbReference type="SMART" id="SM01009">
    <property type="entry name" value="AlkA_N"/>
    <property type="match status" value="1"/>
</dbReference>
<evidence type="ECO:0000256" key="4">
    <source>
        <dbReference type="ARBA" id="ARBA00022603"/>
    </source>
</evidence>
<comment type="cofactor">
    <cofactor evidence="2">
        <name>Zn(2+)</name>
        <dbReference type="ChEBI" id="CHEBI:29105"/>
    </cofactor>
</comment>
<dbReference type="SUPFAM" id="SSF48150">
    <property type="entry name" value="DNA-glycosylase"/>
    <property type="match status" value="1"/>
</dbReference>
<keyword evidence="16" id="KW-1185">Reference proteome</keyword>
<feature type="domain" description="HTH araC/xylS-type" evidence="14">
    <location>
        <begin position="87"/>
        <end position="185"/>
    </location>
</feature>
<dbReference type="GO" id="GO:0008168">
    <property type="term" value="F:methyltransferase activity"/>
    <property type="evidence" value="ECO:0007669"/>
    <property type="project" value="UniProtKB-KW"/>
</dbReference>
<dbReference type="Pfam" id="PF00730">
    <property type="entry name" value="HhH-GPD"/>
    <property type="match status" value="1"/>
</dbReference>
<sequence length="486" mass="54138">MTEKDSGLYAAFKAKDARFDGRFFVGISSTGIYCRPVCRARQPKPENCTFFPTAAEAEQAGYRPCLLCRPELAPGTSITDANANLVRRAARMLEKTCGNGQSLEEIAGKLGYTGRHLRRVFTAEYNVSPVQYLQTCRLLLAKNLLTDTNLPVLEVAMASGFGSLRRFNDLFKKHYNLSPTALRKRVPEEKDRSGNITLALGYRPPYHWEEMLRFLAGRAITGIELVKDGEYMRTVDLKNAEGKRVYGWVRIGHKPKQNALSVTVSETLLPVLPQVLARVRHLFDLYCDPTAVHETLQTMNNIRPGLCTLGTRVPGCFNTFEMAVRAVLGQQITVKAAGTLAARIVENYGTAIQTGIEGLTHVFPTPEDVLAMGENITNNFGELGVISARSNTIFELARALSQGDIDVDLCARPEEEMKKLMGIRGIGSWTAQYIAMRAMEWPDAFLETDVGVKKALPSFTSKELLEMAEAWRPWRSYATVNLWNTL</sequence>
<evidence type="ECO:0000256" key="9">
    <source>
        <dbReference type="ARBA" id="ARBA00023015"/>
    </source>
</evidence>